<evidence type="ECO:0000313" key="2">
    <source>
        <dbReference type="Proteomes" id="UP000292459"/>
    </source>
</evidence>
<name>A0A4Q7EA94_9CYAN</name>
<evidence type="ECO:0000313" key="1">
    <source>
        <dbReference type="EMBL" id="RZM77915.1"/>
    </source>
</evidence>
<proteinExistence type="predicted"/>
<reference evidence="1 2" key="1">
    <citation type="submission" date="2018-11" db="EMBL/GenBank/DDBJ databases">
        <title>Whole genome sequencing of an environmental sample.</title>
        <authorList>
            <person name="Sarangi A.N."/>
            <person name="Singh D."/>
            <person name="Tripathy S."/>
        </authorList>
    </citation>
    <scope>NUCLEOTIDE SEQUENCE [LARGE SCALE GENOMIC DNA]</scope>
    <source>
        <strain evidence="1 2">Lakshadweep</strain>
    </source>
</reference>
<comment type="caution">
    <text evidence="1">The sequence shown here is derived from an EMBL/GenBank/DDBJ whole genome shotgun (WGS) entry which is preliminary data.</text>
</comment>
<protein>
    <submittedName>
        <fullName evidence="1">Uncharacterized protein</fullName>
    </submittedName>
</protein>
<dbReference type="Proteomes" id="UP000292459">
    <property type="component" value="Unassembled WGS sequence"/>
</dbReference>
<organism evidence="1 2">
    <name type="scientific">Leptolyngbya iicbica LK</name>
    <dbReference type="NCBI Taxonomy" id="2294035"/>
    <lineage>
        <taxon>Bacteria</taxon>
        <taxon>Bacillati</taxon>
        <taxon>Cyanobacteriota</taxon>
        <taxon>Cyanophyceae</taxon>
        <taxon>Leptolyngbyales</taxon>
        <taxon>Leptolyngbyaceae</taxon>
        <taxon>Leptolyngbya group</taxon>
        <taxon>Leptolyngbya</taxon>
        <taxon>Leptolyngbya iicbica</taxon>
    </lineage>
</organism>
<keyword evidence="2" id="KW-1185">Reference proteome</keyword>
<dbReference type="AlphaFoldDB" id="A0A4Q7EA94"/>
<accession>A0A4Q7EA94</accession>
<gene>
    <name evidence="1" type="ORF">DYY88_15285</name>
</gene>
<dbReference type="RefSeq" id="WP_130199467.1">
    <property type="nucleotide sequence ID" value="NZ_QVFV01000003.1"/>
</dbReference>
<dbReference type="EMBL" id="QVFV01000003">
    <property type="protein sequence ID" value="RZM77915.1"/>
    <property type="molecule type" value="Genomic_DNA"/>
</dbReference>
<dbReference type="OrthoDB" id="531215at2"/>
<sequence>MSSNSASTLTGYQFFQGICQPDEPAAMVIAPMRPSDDVQQKTAALQQILHTLMAADSGWPTDQPQTSETLLPYVMDEAEELLEALQAEPQTTAAAAAQRLSAGSPRLLTELSADWLWAIAASMPIAMQLLEGVAANIHDWPQVYGIRLVPMLEIKTDEVTYTLDLTTQSWGSLVPAVAPEAAMQLLDLPAAPWVTAATLQTQIRDRSTALVPGLRPWFAGVAVQLCLPDHPWMTAQARLVLPLLPLTMQVTAPEPTALEMPLAYVEASGLPTARVWEAEALPTTVIETSTAILNAPAQAYPWTLDAELSFAEPGAVVAAMSARQQQALGQRVVAYARGQPQLTLSALLETVLSSLAAPELGGLTLGHSPISLSELCNQVKWLWIQASQEYMPLMRGLSAQQLQSGRPWQSGTLMSQGQLVLLSEGEAIAALDVATSEWIAAAPTLAATDLLHLPPVFQSQVAIWSVEQLTSQINQTVAARSPVLASLMTAPPVQLWSPQDDLFPDLQLPTLALRWQIELTFLTSTF</sequence>